<name>A0A1I8J0C8_9PLAT</name>
<dbReference type="WBParaSite" id="maker-uti_cns_0045448-snap-gene-1.25-mRNA-1">
    <property type="protein sequence ID" value="maker-uti_cns_0045448-snap-gene-1.25-mRNA-1"/>
    <property type="gene ID" value="maker-uti_cns_0045448-snap-gene-1.25"/>
</dbReference>
<sequence>MLSSTKFRLPRTKKSLPSICN</sequence>
<dbReference type="AlphaFoldDB" id="A0A1I8J0C8"/>
<evidence type="ECO:0000313" key="3">
    <source>
        <dbReference type="WBParaSite" id="maker-uti_cns_0045448-snap-gene-1.25-mRNA-1"/>
    </source>
</evidence>
<dbReference type="WBParaSite" id="maker-uti_cns_0045448-snap-gene-1.28-mRNA-1">
    <property type="protein sequence ID" value="maker-uti_cns_0045448-snap-gene-1.28-mRNA-1"/>
    <property type="gene ID" value="maker-uti_cns_0045448-snap-gene-1.28"/>
</dbReference>
<reference evidence="3 4" key="1">
    <citation type="submission" date="2016-11" db="UniProtKB">
        <authorList>
            <consortium name="WormBaseParasite"/>
        </authorList>
    </citation>
    <scope>IDENTIFICATION</scope>
</reference>
<feature type="region of interest" description="Disordered" evidence="1">
    <location>
        <begin position="1"/>
        <end position="21"/>
    </location>
</feature>
<organism evidence="2 4">
    <name type="scientific">Macrostomum lignano</name>
    <dbReference type="NCBI Taxonomy" id="282301"/>
    <lineage>
        <taxon>Eukaryota</taxon>
        <taxon>Metazoa</taxon>
        <taxon>Spiralia</taxon>
        <taxon>Lophotrochozoa</taxon>
        <taxon>Platyhelminthes</taxon>
        <taxon>Rhabditophora</taxon>
        <taxon>Macrostomorpha</taxon>
        <taxon>Macrostomida</taxon>
        <taxon>Macrostomidae</taxon>
        <taxon>Macrostomum</taxon>
    </lineage>
</organism>
<evidence type="ECO:0000313" key="4">
    <source>
        <dbReference type="WBParaSite" id="maker-uti_cns_0045448-snap-gene-1.28-mRNA-1"/>
    </source>
</evidence>
<keyword evidence="2" id="KW-1185">Reference proteome</keyword>
<evidence type="ECO:0000313" key="2">
    <source>
        <dbReference type="Proteomes" id="UP000095280"/>
    </source>
</evidence>
<accession>A0A1I8J0C8</accession>
<evidence type="ECO:0000256" key="1">
    <source>
        <dbReference type="SAM" id="MobiDB-lite"/>
    </source>
</evidence>
<dbReference type="Proteomes" id="UP000095280">
    <property type="component" value="Unplaced"/>
</dbReference>
<protein>
    <submittedName>
        <fullName evidence="3 4">Uncharacterized protein</fullName>
    </submittedName>
</protein>
<proteinExistence type="predicted"/>